<sequence length="325" mass="35537">MINRLVLRTQDLPQRERFDGWLDLIDRGLTPAWLTTSHASDFRATASLLTLGPARFSALSLPPLRAERGWSLIRRGDPELWQLMLVVSGEVGVEQHGRRALVRPGELVVYDTSHPYRSRTFTNRGGTEVALLHLPRHEAPLPDRAVRALTARPIPTGAGAGALLGRYLEQLAGQTGDDWPEPDAARLGSAARDLAIVLLSGLARVDGLLAPETRDTALRLRVEGFIADNLASGWLTPGTIAEAHGISVRRLHQLFHQEGRSVAALVRSSRLERCRADLEEPGLAHLPVAAVGARWGFPDAAVFSRAFKDTYGRPPGAYRRHALGT</sequence>
<dbReference type="PANTHER" id="PTHR46796:SF6">
    <property type="entry name" value="ARAC SUBFAMILY"/>
    <property type="match status" value="1"/>
</dbReference>
<evidence type="ECO:0000256" key="3">
    <source>
        <dbReference type="ARBA" id="ARBA00023163"/>
    </source>
</evidence>
<evidence type="ECO:0000259" key="4">
    <source>
        <dbReference type="PROSITE" id="PS01124"/>
    </source>
</evidence>
<dbReference type="InterPro" id="IPR018060">
    <property type="entry name" value="HTH_AraC"/>
</dbReference>
<dbReference type="EMBL" id="CP086322">
    <property type="protein sequence ID" value="UQA96666.1"/>
    <property type="molecule type" value="Genomic_DNA"/>
</dbReference>
<name>A0ABY4MFU4_9ACTN</name>
<dbReference type="Pfam" id="PF14525">
    <property type="entry name" value="AraC_binding_2"/>
    <property type="match status" value="1"/>
</dbReference>
<dbReference type="SMART" id="SM00342">
    <property type="entry name" value="HTH_ARAC"/>
    <property type="match status" value="1"/>
</dbReference>
<dbReference type="SUPFAM" id="SSF46689">
    <property type="entry name" value="Homeodomain-like"/>
    <property type="match status" value="1"/>
</dbReference>
<dbReference type="InterPro" id="IPR009057">
    <property type="entry name" value="Homeodomain-like_sf"/>
</dbReference>
<accession>A0ABY4MFU4</accession>
<proteinExistence type="predicted"/>
<keyword evidence="2" id="KW-0238">DNA-binding</keyword>
<dbReference type="InterPro" id="IPR050204">
    <property type="entry name" value="AraC_XylS_family_regulators"/>
</dbReference>
<feature type="domain" description="HTH araC/xylS-type" evidence="4">
    <location>
        <begin position="220"/>
        <end position="321"/>
    </location>
</feature>
<dbReference type="Proteomes" id="UP000830115">
    <property type="component" value="Chromosome"/>
</dbReference>
<evidence type="ECO:0000313" key="5">
    <source>
        <dbReference type="EMBL" id="UQA96666.1"/>
    </source>
</evidence>
<evidence type="ECO:0000256" key="1">
    <source>
        <dbReference type="ARBA" id="ARBA00023015"/>
    </source>
</evidence>
<evidence type="ECO:0000313" key="6">
    <source>
        <dbReference type="Proteomes" id="UP000830115"/>
    </source>
</evidence>
<organism evidence="5 6">
    <name type="scientific">Streptomyces halobius</name>
    <dbReference type="NCBI Taxonomy" id="2879846"/>
    <lineage>
        <taxon>Bacteria</taxon>
        <taxon>Bacillati</taxon>
        <taxon>Actinomycetota</taxon>
        <taxon>Actinomycetes</taxon>
        <taxon>Kitasatosporales</taxon>
        <taxon>Streptomycetaceae</taxon>
        <taxon>Streptomyces</taxon>
    </lineage>
</organism>
<evidence type="ECO:0000256" key="2">
    <source>
        <dbReference type="ARBA" id="ARBA00023125"/>
    </source>
</evidence>
<dbReference type="PROSITE" id="PS01124">
    <property type="entry name" value="HTH_ARAC_FAMILY_2"/>
    <property type="match status" value="1"/>
</dbReference>
<keyword evidence="6" id="KW-1185">Reference proteome</keyword>
<dbReference type="RefSeq" id="WP_248867588.1">
    <property type="nucleotide sequence ID" value="NZ_CP086322.1"/>
</dbReference>
<keyword evidence="3" id="KW-0804">Transcription</keyword>
<protein>
    <submittedName>
        <fullName evidence="5">Helix-turn-helix domain-containing protein</fullName>
    </submittedName>
</protein>
<dbReference type="Gene3D" id="1.10.10.60">
    <property type="entry name" value="Homeodomain-like"/>
    <property type="match status" value="1"/>
</dbReference>
<reference evidence="5" key="1">
    <citation type="submission" date="2021-10" db="EMBL/GenBank/DDBJ databases">
        <title>Streptomyces nigrumlapis sp.nov.,an antimicrobial producing actinobacterium isolated from Black Gobi rocks.</title>
        <authorList>
            <person name="Wen Y."/>
            <person name="Zhang W."/>
            <person name="Liu X.G."/>
        </authorList>
    </citation>
    <scope>NUCLEOTIDE SEQUENCE</scope>
    <source>
        <strain evidence="5">ST13-2-2</strain>
    </source>
</reference>
<dbReference type="Pfam" id="PF12833">
    <property type="entry name" value="HTH_18"/>
    <property type="match status" value="1"/>
</dbReference>
<dbReference type="InterPro" id="IPR035418">
    <property type="entry name" value="AraC-bd_2"/>
</dbReference>
<keyword evidence="1" id="KW-0805">Transcription regulation</keyword>
<gene>
    <name evidence="5" type="ORF">K9S39_36605</name>
</gene>
<dbReference type="PANTHER" id="PTHR46796">
    <property type="entry name" value="HTH-TYPE TRANSCRIPTIONAL ACTIVATOR RHAS-RELATED"/>
    <property type="match status" value="1"/>
</dbReference>